<protein>
    <recommendedName>
        <fullName evidence="3">Proteasome assembly chaperone 4</fullName>
    </recommendedName>
</protein>
<organism evidence="1 2">
    <name type="scientific">Calicophoron daubneyi</name>
    <name type="common">Rumen fluke</name>
    <name type="synonym">Paramphistomum daubneyi</name>
    <dbReference type="NCBI Taxonomy" id="300641"/>
    <lineage>
        <taxon>Eukaryota</taxon>
        <taxon>Metazoa</taxon>
        <taxon>Spiralia</taxon>
        <taxon>Lophotrochozoa</taxon>
        <taxon>Platyhelminthes</taxon>
        <taxon>Trematoda</taxon>
        <taxon>Digenea</taxon>
        <taxon>Plagiorchiida</taxon>
        <taxon>Pronocephalata</taxon>
        <taxon>Paramphistomoidea</taxon>
        <taxon>Paramphistomidae</taxon>
        <taxon>Calicophoron</taxon>
    </lineage>
</organism>
<reference evidence="1" key="1">
    <citation type="submission" date="2024-06" db="EMBL/GenBank/DDBJ databases">
        <authorList>
            <person name="Liu X."/>
            <person name="Lenzi L."/>
            <person name="Haldenby T S."/>
            <person name="Uol C."/>
        </authorList>
    </citation>
    <scope>NUCLEOTIDE SEQUENCE</scope>
</reference>
<comment type="caution">
    <text evidence="1">The sequence shown here is derived from an EMBL/GenBank/DDBJ whole genome shotgun (WGS) entry which is preliminary data.</text>
</comment>
<gene>
    <name evidence="1" type="ORF">CDAUBV1_LOCUS25</name>
</gene>
<sequence>MTQLPAGDNSPSGSSPFRWQDVVVDIPNFKTKVKLFLLKLNGGLFIWIGNDEGKFSGLSLCVPSHLGDHSSHSSRLYANGQVPINGSLGLNEQGLSRKLSGRFNCPVFLSLSLPPELEAMWDSVDPCSRKTLSEEVESALFAHLRGFLDSCVDGYG</sequence>
<dbReference type="Proteomes" id="UP001497525">
    <property type="component" value="Unassembled WGS sequence"/>
</dbReference>
<evidence type="ECO:0000313" key="2">
    <source>
        <dbReference type="Proteomes" id="UP001497525"/>
    </source>
</evidence>
<name>A0AAV2SXJ1_CALDB</name>
<evidence type="ECO:0008006" key="3">
    <source>
        <dbReference type="Google" id="ProtNLM"/>
    </source>
</evidence>
<evidence type="ECO:0000313" key="1">
    <source>
        <dbReference type="EMBL" id="CAL5129156.1"/>
    </source>
</evidence>
<dbReference type="EMBL" id="CAXLJL010000001">
    <property type="protein sequence ID" value="CAL5129156.1"/>
    <property type="molecule type" value="Genomic_DNA"/>
</dbReference>
<dbReference type="AlphaFoldDB" id="A0AAV2SXJ1"/>
<proteinExistence type="predicted"/>
<accession>A0AAV2SXJ1</accession>